<protein>
    <submittedName>
        <fullName evidence="1">Uncharacterized protein</fullName>
    </submittedName>
</protein>
<accession>A0A382Z4A8</accession>
<dbReference type="EMBL" id="UINC01180874">
    <property type="protein sequence ID" value="SVD90283.1"/>
    <property type="molecule type" value="Genomic_DNA"/>
</dbReference>
<reference evidence="1" key="1">
    <citation type="submission" date="2018-05" db="EMBL/GenBank/DDBJ databases">
        <authorList>
            <person name="Lanie J.A."/>
            <person name="Ng W.-L."/>
            <person name="Kazmierczak K.M."/>
            <person name="Andrzejewski T.M."/>
            <person name="Davidsen T.M."/>
            <person name="Wayne K.J."/>
            <person name="Tettelin H."/>
            <person name="Glass J.I."/>
            <person name="Rusch D."/>
            <person name="Podicherti R."/>
            <person name="Tsui H.-C.T."/>
            <person name="Winkler M.E."/>
        </authorList>
    </citation>
    <scope>NUCLEOTIDE SEQUENCE</scope>
</reference>
<sequence>MSVSYRRRNNPLKWIQGFYSRTYSHPFDSGNQGKIGSIAPIHRVRFQSIVPRHRLSISDATDTLVGLIFSESTGPHGSMDRPIAEANRADSIVPRKLSQGNKPVRGVERKTASRNTTRLVRIGEFEVVNDIGFEPPTFVDQNA</sequence>
<dbReference type="AlphaFoldDB" id="A0A382Z4A8"/>
<evidence type="ECO:0000313" key="1">
    <source>
        <dbReference type="EMBL" id="SVD90283.1"/>
    </source>
</evidence>
<proteinExistence type="predicted"/>
<name>A0A382Z4A8_9ZZZZ</name>
<gene>
    <name evidence="1" type="ORF">METZ01_LOCUS443137</name>
</gene>
<organism evidence="1">
    <name type="scientific">marine metagenome</name>
    <dbReference type="NCBI Taxonomy" id="408172"/>
    <lineage>
        <taxon>unclassified sequences</taxon>
        <taxon>metagenomes</taxon>
        <taxon>ecological metagenomes</taxon>
    </lineage>
</organism>